<feature type="region of interest" description="Disordered" evidence="4">
    <location>
        <begin position="161"/>
        <end position="188"/>
    </location>
</feature>
<feature type="compositionally biased region" description="Low complexity" evidence="4">
    <location>
        <begin position="51"/>
        <end position="82"/>
    </location>
</feature>
<comment type="caution">
    <text evidence="5">The sequence shown here is derived from an EMBL/GenBank/DDBJ whole genome shotgun (WGS) entry which is preliminary data.</text>
</comment>
<feature type="region of interest" description="Disordered" evidence="4">
    <location>
        <begin position="1"/>
        <end position="115"/>
    </location>
</feature>
<evidence type="ECO:0000256" key="2">
    <source>
        <dbReference type="ARBA" id="ARBA00005907"/>
    </source>
</evidence>
<sequence length="699" mass="80391">MDTNILISGKRRKARGTVARRGKKHCATDKRKQKEPKLKNDKKVPDDSDNDSISAASESDGIVEGSDASDISDYSSDSNISDYDIDDISDDDDDEDTDDLEFNDEEMSDYDIEDEVEDKCKVISAEMADTILENSKQMNESDIKRLVKVYCSIIRREALKHAPEEGPKEKTADKKKKDDAQRHNRKSFSSRSMFSNLHKMVNKYHAENHDVYSYIIMQSQDLMAQYLASHELSFKNKEIADVALLFRQFLSASLLQLGISDNDVDITKSILGMICNHKIMPWIACLKYLQKALVKVTSSLLTYHKESVIRVLSLQVLIRYLESVKESNFHKIQIYHSAGAILKVERLSSQEAKKFCSDSLHFLMTRCYRTLVSAGCVERNLKNFTLFKMSQNCVAELFSHAPEAAIYIFAFKSIRDLAINVRREWMALNDRKKRDKKTPKKSESHGMVLPVYSWGFVDAINLWVSTLARCKKHLIPLSYPLVTVILGAIKIRLPHIAYMPYILHMITALNQLSDGIQRFIPLCSILFNLLEQLKNHDVAKLKRREARESKKMLDNANDLMVMLKFSKKQLHASDTYKVLYRHVGLVLTDHIGLLSLHPSFPEFTIPVVAFLQKYVKSNRVDHAFRSQCSKLVSMIDQSATVIREKREKIDLEKRQSMNLKVFESESKQIPIYCYRMEQLLRYQQINKEKVEGTLLAAKL</sequence>
<dbReference type="STRING" id="5865.A7ARQ9"/>
<evidence type="ECO:0000256" key="4">
    <source>
        <dbReference type="SAM" id="MobiDB-lite"/>
    </source>
</evidence>
<comment type="subcellular location">
    <subcellularLocation>
        <location evidence="1">Nucleus</location>
    </subcellularLocation>
</comment>
<evidence type="ECO:0008006" key="7">
    <source>
        <dbReference type="Google" id="ProtNLM"/>
    </source>
</evidence>
<evidence type="ECO:0000256" key="3">
    <source>
        <dbReference type="ARBA" id="ARBA00023242"/>
    </source>
</evidence>
<dbReference type="Pfam" id="PF03715">
    <property type="entry name" value="Noc2"/>
    <property type="match status" value="1"/>
</dbReference>
<accession>A7ARQ9</accession>
<dbReference type="Proteomes" id="UP000002173">
    <property type="component" value="Unassembled WGS sequence"/>
</dbReference>
<dbReference type="RefSeq" id="XP_001610796.1">
    <property type="nucleotide sequence ID" value="XM_001610746.1"/>
</dbReference>
<dbReference type="AlphaFoldDB" id="A7ARQ9"/>
<gene>
    <name evidence="5" type="ORF">BBOV_IV008740</name>
</gene>
<dbReference type="GO" id="GO:0005654">
    <property type="term" value="C:nucleoplasm"/>
    <property type="evidence" value="ECO:0007669"/>
    <property type="project" value="TreeGrafter"/>
</dbReference>
<dbReference type="GO" id="GO:0030690">
    <property type="term" value="C:Noc1p-Noc2p complex"/>
    <property type="evidence" value="ECO:0007669"/>
    <property type="project" value="TreeGrafter"/>
</dbReference>
<reference evidence="6" key="2">
    <citation type="journal article" date="2020" name="Data Brief">
        <title>Transcriptome dataset of Babesia bovis life stages within vertebrate and invertebrate hosts.</title>
        <authorList>
            <person name="Ueti M.W."/>
            <person name="Johnson W.C."/>
            <person name="Kappmeyer L.S."/>
            <person name="Herndon D.R."/>
            <person name="Mousel M.R."/>
            <person name="Reif K.E."/>
            <person name="Taus N.S."/>
            <person name="Ifeonu O.O."/>
            <person name="Silva J.C."/>
            <person name="Suarez C.E."/>
            <person name="Brayton K.A."/>
        </authorList>
    </citation>
    <scope>NUCLEOTIDE SEQUENCE [LARGE SCALE GENOMIC DNA]</scope>
</reference>
<dbReference type="PANTHER" id="PTHR12687:SF4">
    <property type="entry name" value="NUCLEOLAR COMPLEX PROTEIN 2 HOMOLOG"/>
    <property type="match status" value="1"/>
</dbReference>
<dbReference type="GeneID" id="5479030"/>
<dbReference type="GO" id="GO:0005730">
    <property type="term" value="C:nucleolus"/>
    <property type="evidence" value="ECO:0007669"/>
    <property type="project" value="TreeGrafter"/>
</dbReference>
<dbReference type="PANTHER" id="PTHR12687">
    <property type="entry name" value="NUCLEOLAR COMPLEX 2 AND RAD4-RELATED"/>
    <property type="match status" value="1"/>
</dbReference>
<dbReference type="eggNOG" id="KOG2256">
    <property type="taxonomic scope" value="Eukaryota"/>
</dbReference>
<evidence type="ECO:0000256" key="1">
    <source>
        <dbReference type="ARBA" id="ARBA00004123"/>
    </source>
</evidence>
<organism evidence="5 6">
    <name type="scientific">Babesia bovis</name>
    <dbReference type="NCBI Taxonomy" id="5865"/>
    <lineage>
        <taxon>Eukaryota</taxon>
        <taxon>Sar</taxon>
        <taxon>Alveolata</taxon>
        <taxon>Apicomplexa</taxon>
        <taxon>Aconoidasida</taxon>
        <taxon>Piroplasmida</taxon>
        <taxon>Babesiidae</taxon>
        <taxon>Babesia</taxon>
    </lineage>
</organism>
<dbReference type="OMA" id="KRCYSSH"/>
<feature type="compositionally biased region" description="Basic and acidic residues" evidence="4">
    <location>
        <begin position="161"/>
        <end position="182"/>
    </location>
</feature>
<dbReference type="InterPro" id="IPR005343">
    <property type="entry name" value="Noc2"/>
</dbReference>
<evidence type="ECO:0000313" key="5">
    <source>
        <dbReference type="EMBL" id="EDO07228.1"/>
    </source>
</evidence>
<evidence type="ECO:0000313" key="6">
    <source>
        <dbReference type="Proteomes" id="UP000002173"/>
    </source>
</evidence>
<comment type="similarity">
    <text evidence="2">Belongs to the NOC2 family.</text>
</comment>
<dbReference type="InParanoid" id="A7ARQ9"/>
<feature type="compositionally biased region" description="Basic residues" evidence="4">
    <location>
        <begin position="9"/>
        <end position="25"/>
    </location>
</feature>
<proteinExistence type="inferred from homology"/>
<feature type="compositionally biased region" description="Basic and acidic residues" evidence="4">
    <location>
        <begin position="26"/>
        <end position="46"/>
    </location>
</feature>
<reference evidence="5 6" key="1">
    <citation type="journal article" date="2007" name="PLoS Pathog.">
        <title>Genome sequence of Babesia bovis and comparative analysis of apicomplexan hemoprotozoa.</title>
        <authorList>
            <person name="Brayton K.A."/>
            <person name="Lau A.O.T."/>
            <person name="Herndon D.R."/>
            <person name="Hannick L."/>
            <person name="Kappmeyer L.S."/>
            <person name="Berens S.J."/>
            <person name="Bidwell S.L."/>
            <person name="Brown W.C."/>
            <person name="Crabtree J."/>
            <person name="Fadrosh D."/>
            <person name="Feldblum T."/>
            <person name="Forberger H.A."/>
            <person name="Haas B.J."/>
            <person name="Howell J.M."/>
            <person name="Khouri H."/>
            <person name="Koo H."/>
            <person name="Mann D.J."/>
            <person name="Norimine J."/>
            <person name="Paulsen I.T."/>
            <person name="Radune D."/>
            <person name="Ren Q."/>
            <person name="Smith R.K. Jr."/>
            <person name="Suarez C.E."/>
            <person name="White O."/>
            <person name="Wortman J.R."/>
            <person name="Knowles D.P. Jr."/>
            <person name="McElwain T.F."/>
            <person name="Nene V.M."/>
        </authorList>
    </citation>
    <scope>NUCLEOTIDE SEQUENCE [LARGE SCALE GENOMIC DNA]</scope>
    <source>
        <strain evidence="5">T2Bo</strain>
    </source>
</reference>
<dbReference type="GO" id="GO:0030691">
    <property type="term" value="C:Noc2p-Noc3p complex"/>
    <property type="evidence" value="ECO:0007669"/>
    <property type="project" value="TreeGrafter"/>
</dbReference>
<dbReference type="KEGG" id="bbo:BBOV_IV008740"/>
<keyword evidence="3" id="KW-0539">Nucleus</keyword>
<dbReference type="EMBL" id="AAXT01000002">
    <property type="protein sequence ID" value="EDO07228.1"/>
    <property type="molecule type" value="Genomic_DNA"/>
</dbReference>
<reference evidence="6" key="3">
    <citation type="journal article" date="2021" name="Int. J. Parasitol.">
        <title>Comparative analysis of gene expression between Babesia bovis blood stages and kinetes allowed by improved genome annotation.</title>
        <authorList>
            <person name="Ueti M.W."/>
            <person name="Johnson W.C."/>
            <person name="Kappmeyer L.S."/>
            <person name="Herndon D.R."/>
            <person name="Mousel M.R."/>
            <person name="Reif K.E."/>
            <person name="Taus N.S."/>
            <person name="Ifeonu O.O."/>
            <person name="Silva J.C."/>
            <person name="Suarez C.E."/>
            <person name="Brayton K.A."/>
        </authorList>
    </citation>
    <scope>NUCLEOTIDE SEQUENCE [LARGE SCALE GENOMIC DNA]</scope>
</reference>
<dbReference type="VEuPathDB" id="PiroplasmaDB:BBOV_IV008740"/>
<protein>
    <recommendedName>
        <fullName evidence="7">Nucleolar complex protein 2 homolog</fullName>
    </recommendedName>
</protein>
<feature type="compositionally biased region" description="Acidic residues" evidence="4">
    <location>
        <begin position="83"/>
        <end position="115"/>
    </location>
</feature>
<name>A7ARQ9_BABBO</name>
<dbReference type="GO" id="GO:0042273">
    <property type="term" value="P:ribosomal large subunit biogenesis"/>
    <property type="evidence" value="ECO:0007669"/>
    <property type="project" value="TreeGrafter"/>
</dbReference>
<keyword evidence="6" id="KW-1185">Reference proteome</keyword>